<evidence type="ECO:0000313" key="1">
    <source>
        <dbReference type="EMBL" id="MEB3071550.1"/>
    </source>
</evidence>
<protein>
    <submittedName>
        <fullName evidence="1">FAD/NAD(P)-binding protein</fullName>
    </submittedName>
</protein>
<gene>
    <name evidence="1" type="ORF">K5L39_20440</name>
</gene>
<dbReference type="SUPFAM" id="SSF51905">
    <property type="entry name" value="FAD/NAD(P)-binding domain"/>
    <property type="match status" value="2"/>
</dbReference>
<name>A0ABU5Z3W3_9MYCO</name>
<organism evidence="1 2">
    <name type="scientific">[Mycobacterium] vasticus</name>
    <dbReference type="NCBI Taxonomy" id="2875777"/>
    <lineage>
        <taxon>Bacteria</taxon>
        <taxon>Bacillati</taxon>
        <taxon>Actinomycetota</taxon>
        <taxon>Actinomycetes</taxon>
        <taxon>Mycobacteriales</taxon>
        <taxon>Mycobacteriaceae</taxon>
        <taxon>Mycolicibacter</taxon>
    </lineage>
</organism>
<sequence length="345" mass="38136">MTEISWTVIGAGPAGIAAVGKLLDHGVAGEEIAWIDPDFAVGDFGTKWHSVPGNTQVSLFLDYLNASPSFRFAEAPPFDLHNIDPQETCLLGLVAEPLAWITQHLCERIKPVKAIATELTLRNREWIVRTETDEIVTKNVILAVGSTPKKLHHPHLEEIPIEVALDPKKLEQLSLDGATIAVFGSSHSTMVALPNLLATPARKLVNLYQSPTKYAVYFDDWIQFDDTGLKGKAAQWARENIDGTLPERLDRYWVNSAEFSDQVQACTHAVYTVGFARRQLPATPQWGTLDYDPSNGILAPGLFGVGIAFPEYRTDPFGAGQYRIGLSKFMQRLESALPLWLRYGA</sequence>
<proteinExistence type="predicted"/>
<keyword evidence="2" id="KW-1185">Reference proteome</keyword>
<dbReference type="PRINTS" id="PR00411">
    <property type="entry name" value="PNDRDTASEI"/>
</dbReference>
<comment type="caution">
    <text evidence="1">The sequence shown here is derived from an EMBL/GenBank/DDBJ whole genome shotgun (WGS) entry which is preliminary data.</text>
</comment>
<dbReference type="RefSeq" id="WP_225399738.1">
    <property type="nucleotide sequence ID" value="NZ_JAYJJQ010000029.1"/>
</dbReference>
<dbReference type="EMBL" id="JAYJJQ010000029">
    <property type="protein sequence ID" value="MEB3071550.1"/>
    <property type="molecule type" value="Genomic_DNA"/>
</dbReference>
<dbReference type="Gene3D" id="3.50.50.60">
    <property type="entry name" value="FAD/NAD(P)-binding domain"/>
    <property type="match status" value="1"/>
</dbReference>
<evidence type="ECO:0000313" key="2">
    <source>
        <dbReference type="Proteomes" id="UP001299283"/>
    </source>
</evidence>
<dbReference type="Proteomes" id="UP001299283">
    <property type="component" value="Unassembled WGS sequence"/>
</dbReference>
<dbReference type="PRINTS" id="PR00368">
    <property type="entry name" value="FADPNR"/>
</dbReference>
<dbReference type="InterPro" id="IPR036188">
    <property type="entry name" value="FAD/NAD-bd_sf"/>
</dbReference>
<dbReference type="InterPro" id="IPR053275">
    <property type="entry name" value="Agnestin_monoxygenase"/>
</dbReference>
<accession>A0ABU5Z3W3</accession>
<dbReference type="PANTHER" id="PTHR38688">
    <property type="entry name" value="PYR_REDOX_2 DOMAIN-CONTAINING PROTEIN"/>
    <property type="match status" value="1"/>
</dbReference>
<reference evidence="1 2" key="1">
    <citation type="submission" date="2023-12" db="EMBL/GenBank/DDBJ databases">
        <title>Description of new species of Mycobacterium terrae complex isolated from sewage at the Sao Paulo Zoological Park Foundation in Brazil.</title>
        <authorList>
            <person name="Romagnoli C.L."/>
            <person name="Conceicao E.C."/>
            <person name="Machado E."/>
            <person name="Barreto L.B.P.F."/>
            <person name="Sharma A."/>
            <person name="Silva N.M."/>
            <person name="Marques L.E."/>
            <person name="Juliana M.A."/>
            <person name="Lourenco M.C.S."/>
            <person name="Digiampietri L.A."/>
            <person name="Suffys P.N."/>
            <person name="Viana-Niero C."/>
        </authorList>
    </citation>
    <scope>NUCLEOTIDE SEQUENCE [LARGE SCALE GENOMIC DNA]</scope>
    <source>
        <strain evidence="1 2">MYC017</strain>
    </source>
</reference>
<dbReference type="PANTHER" id="PTHR38688:SF1">
    <property type="entry name" value="FAD_NAD(P)-BINDING DOMAIN-CONTAINING PROTEIN"/>
    <property type="match status" value="1"/>
</dbReference>